<feature type="transmembrane region" description="Helical" evidence="6">
    <location>
        <begin position="97"/>
        <end position="121"/>
    </location>
</feature>
<dbReference type="InterPro" id="IPR052337">
    <property type="entry name" value="SAT4-like"/>
</dbReference>
<keyword evidence="4 6" id="KW-0472">Membrane</keyword>
<reference evidence="8 9" key="1">
    <citation type="submission" date="2018-05" db="EMBL/GenBank/DDBJ databases">
        <title>Genome sequencing and assembly of the regulated plant pathogen Lachnellula willkommii and related sister species for the development of diagnostic species identification markers.</title>
        <authorList>
            <person name="Giroux E."/>
            <person name="Bilodeau G."/>
        </authorList>
    </citation>
    <scope>NUCLEOTIDE SEQUENCE [LARGE SCALE GENOMIC DNA]</scope>
    <source>
        <strain evidence="8 9">CBS 268.59</strain>
    </source>
</reference>
<keyword evidence="9" id="KW-1185">Reference proteome</keyword>
<proteinExistence type="inferred from homology"/>
<dbReference type="GO" id="GO:0016020">
    <property type="term" value="C:membrane"/>
    <property type="evidence" value="ECO:0007669"/>
    <property type="project" value="UniProtKB-SubCell"/>
</dbReference>
<dbReference type="AlphaFoldDB" id="A0A8T9CFT5"/>
<comment type="similarity">
    <text evidence="5">Belongs to the SAT4 family.</text>
</comment>
<evidence type="ECO:0000256" key="2">
    <source>
        <dbReference type="ARBA" id="ARBA00022692"/>
    </source>
</evidence>
<evidence type="ECO:0000256" key="6">
    <source>
        <dbReference type="SAM" id="Phobius"/>
    </source>
</evidence>
<dbReference type="Proteomes" id="UP000469558">
    <property type="component" value="Unassembled WGS sequence"/>
</dbReference>
<evidence type="ECO:0000256" key="4">
    <source>
        <dbReference type="ARBA" id="ARBA00023136"/>
    </source>
</evidence>
<dbReference type="InterPro" id="IPR049326">
    <property type="entry name" value="Rhodopsin_dom_fungi"/>
</dbReference>
<dbReference type="OrthoDB" id="5398388at2759"/>
<dbReference type="PANTHER" id="PTHR33048:SF158">
    <property type="entry name" value="MEMBRANE PROTEIN PTH11-LIKE, PUTATIVE-RELATED"/>
    <property type="match status" value="1"/>
</dbReference>
<evidence type="ECO:0000256" key="1">
    <source>
        <dbReference type="ARBA" id="ARBA00004141"/>
    </source>
</evidence>
<name>A0A8T9CFT5_9HELO</name>
<dbReference type="Pfam" id="PF20684">
    <property type="entry name" value="Fung_rhodopsin"/>
    <property type="match status" value="1"/>
</dbReference>
<feature type="transmembrane region" description="Helical" evidence="6">
    <location>
        <begin position="50"/>
        <end position="77"/>
    </location>
</feature>
<protein>
    <recommendedName>
        <fullName evidence="7">Rhodopsin domain-containing protein</fullName>
    </recommendedName>
</protein>
<evidence type="ECO:0000256" key="3">
    <source>
        <dbReference type="ARBA" id="ARBA00022989"/>
    </source>
</evidence>
<evidence type="ECO:0000259" key="7">
    <source>
        <dbReference type="Pfam" id="PF20684"/>
    </source>
</evidence>
<evidence type="ECO:0000313" key="9">
    <source>
        <dbReference type="Proteomes" id="UP000469558"/>
    </source>
</evidence>
<keyword evidence="3 6" id="KW-1133">Transmembrane helix</keyword>
<dbReference type="EMBL" id="QGMK01000296">
    <property type="protein sequence ID" value="TVY82604.1"/>
    <property type="molecule type" value="Genomic_DNA"/>
</dbReference>
<evidence type="ECO:0000256" key="5">
    <source>
        <dbReference type="ARBA" id="ARBA00038359"/>
    </source>
</evidence>
<comment type="caution">
    <text evidence="8">The sequence shown here is derived from an EMBL/GenBank/DDBJ whole genome shotgun (WGS) entry which is preliminary data.</text>
</comment>
<organism evidence="8 9">
    <name type="scientific">Lachnellula suecica</name>
    <dbReference type="NCBI Taxonomy" id="602035"/>
    <lineage>
        <taxon>Eukaryota</taxon>
        <taxon>Fungi</taxon>
        <taxon>Dikarya</taxon>
        <taxon>Ascomycota</taxon>
        <taxon>Pezizomycotina</taxon>
        <taxon>Leotiomycetes</taxon>
        <taxon>Helotiales</taxon>
        <taxon>Lachnaceae</taxon>
        <taxon>Lachnellula</taxon>
    </lineage>
</organism>
<comment type="subcellular location">
    <subcellularLocation>
        <location evidence="1">Membrane</location>
        <topology evidence="1">Multi-pass membrane protein</topology>
    </subcellularLocation>
</comment>
<keyword evidence="2 6" id="KW-0812">Transmembrane</keyword>
<feature type="domain" description="Rhodopsin" evidence="7">
    <location>
        <begin position="14"/>
        <end position="218"/>
    </location>
</feature>
<evidence type="ECO:0000313" key="8">
    <source>
        <dbReference type="EMBL" id="TVY82604.1"/>
    </source>
</evidence>
<feature type="non-terminal residue" evidence="8">
    <location>
        <position position="305"/>
    </location>
</feature>
<dbReference type="PANTHER" id="PTHR33048">
    <property type="entry name" value="PTH11-LIKE INTEGRAL MEMBRANE PROTEIN (AFU_ORTHOLOGUE AFUA_5G11245)"/>
    <property type="match status" value="1"/>
</dbReference>
<gene>
    <name evidence="8" type="ORF">LSUE1_G001367</name>
</gene>
<feature type="transmembrane region" description="Helical" evidence="6">
    <location>
        <begin position="133"/>
        <end position="154"/>
    </location>
</feature>
<sequence>TVQFWLRLDTNVGQFHMAEIIIGNVVYGTIKISAVLFYKRIFTTKAFKISANLVLGAISLYIVLAFFLLLFCSRGVVSYWTTPPLEDGTEFVLNFPALNTSLAAVDIALDVAVLSLPSIVIRKLHMSFERKCWVSGIFLLGGFCLISSIIKLVYACKLFHYFTLSIDEQTSEKKLFCSRILLTISPPETFAIIELWATIEASASIFTACLPTLGPLFRDGPALSSFMGSFKSLFSRSTLSSRGQTSHPNNSSQSINSSKRKWYELHSRGQKSNITAGTPASDIESQSAIMVHTTFTSGQESLEES</sequence>
<accession>A0A8T9CFT5</accession>
<feature type="transmembrane region" description="Helical" evidence="6">
    <location>
        <begin position="20"/>
        <end position="38"/>
    </location>
</feature>